<keyword evidence="2" id="KW-0732">Signal</keyword>
<feature type="signal peptide" evidence="2">
    <location>
        <begin position="1"/>
        <end position="34"/>
    </location>
</feature>
<gene>
    <name evidence="3" type="ORF">AT728_13930</name>
</gene>
<accession>A0A0W7WZ45</accession>
<dbReference type="InterPro" id="IPR045925">
    <property type="entry name" value="DUF6344"/>
</dbReference>
<dbReference type="Pfam" id="PF19871">
    <property type="entry name" value="DUF6344"/>
    <property type="match status" value="1"/>
</dbReference>
<dbReference type="OrthoDB" id="4327235at2"/>
<reference evidence="3 4" key="1">
    <citation type="submission" date="2015-12" db="EMBL/GenBank/DDBJ databases">
        <title>Draft genome sequence of Streptomyces silvensis ATCC 53525, a producer of novel hormone antagonists.</title>
        <authorList>
            <person name="Johnston C.W."/>
            <person name="Li Y."/>
            <person name="Magarvey N.A."/>
        </authorList>
    </citation>
    <scope>NUCLEOTIDE SEQUENCE [LARGE SCALE GENOMIC DNA]</scope>
    <source>
        <strain evidence="3 4">ATCC 53525</strain>
    </source>
</reference>
<feature type="chain" id="PRO_5006936848" description="Secreted protein" evidence="2">
    <location>
        <begin position="35"/>
        <end position="112"/>
    </location>
</feature>
<organism evidence="3 4">
    <name type="scientific">Streptomyces silvensis</name>
    <dbReference type="NCBI Taxonomy" id="1765722"/>
    <lineage>
        <taxon>Bacteria</taxon>
        <taxon>Bacillati</taxon>
        <taxon>Actinomycetota</taxon>
        <taxon>Actinomycetes</taxon>
        <taxon>Kitasatosporales</taxon>
        <taxon>Streptomycetaceae</taxon>
        <taxon>Streptomyces</taxon>
    </lineage>
</organism>
<dbReference type="RefSeq" id="WP_058850047.1">
    <property type="nucleotide sequence ID" value="NZ_LOCL01000042.1"/>
</dbReference>
<keyword evidence="4" id="KW-1185">Reference proteome</keyword>
<evidence type="ECO:0008006" key="5">
    <source>
        <dbReference type="Google" id="ProtNLM"/>
    </source>
</evidence>
<dbReference type="Proteomes" id="UP000054804">
    <property type="component" value="Unassembled WGS sequence"/>
</dbReference>
<feature type="region of interest" description="Disordered" evidence="1">
    <location>
        <begin position="74"/>
        <end position="112"/>
    </location>
</feature>
<evidence type="ECO:0000256" key="2">
    <source>
        <dbReference type="SAM" id="SignalP"/>
    </source>
</evidence>
<name>A0A0W7WZ45_9ACTN</name>
<evidence type="ECO:0000313" key="4">
    <source>
        <dbReference type="Proteomes" id="UP000054804"/>
    </source>
</evidence>
<protein>
    <recommendedName>
        <fullName evidence="5">Secreted protein</fullName>
    </recommendedName>
</protein>
<sequence length="112" mass="11733">MTASASKAMKLWTALVTAVLALFATLGLTTNATAAAPAERATTTCESPASPTAAMAALWTAAYERSLPPTMKQRIRAEAHGATPSCRHLPTTDTEAQDDTQVPTEEHLAPEP</sequence>
<comment type="caution">
    <text evidence="3">The sequence shown here is derived from an EMBL/GenBank/DDBJ whole genome shotgun (WGS) entry which is preliminary data.</text>
</comment>
<evidence type="ECO:0000256" key="1">
    <source>
        <dbReference type="SAM" id="MobiDB-lite"/>
    </source>
</evidence>
<feature type="compositionally biased region" description="Polar residues" evidence="1">
    <location>
        <begin position="91"/>
        <end position="103"/>
    </location>
</feature>
<dbReference type="AlphaFoldDB" id="A0A0W7WZ45"/>
<evidence type="ECO:0000313" key="3">
    <source>
        <dbReference type="EMBL" id="KUF15815.1"/>
    </source>
</evidence>
<dbReference type="EMBL" id="LOCL01000042">
    <property type="protein sequence ID" value="KUF15815.1"/>
    <property type="molecule type" value="Genomic_DNA"/>
</dbReference>
<proteinExistence type="predicted"/>